<gene>
    <name evidence="3" type="ORF">Ddye_010140</name>
</gene>
<sequence length="114" mass="12390">MIQFELTTLITVILRGICFVVESSILPAIIESDAKRVVNLIKLGKSSYADVGTVINDILGLIGAFPISIVFAGRNANSVTHSLAKLTFSLSEDQYLIEDYHPCVESLLFVDCNG</sequence>
<dbReference type="PANTHER" id="PTHR47074">
    <property type="entry name" value="BNAC02G40300D PROTEIN"/>
    <property type="match status" value="1"/>
</dbReference>
<keyword evidence="4" id="KW-1185">Reference proteome</keyword>
<dbReference type="EMBL" id="JANJYI010000003">
    <property type="protein sequence ID" value="KAK2657088.1"/>
    <property type="molecule type" value="Genomic_DNA"/>
</dbReference>
<proteinExistence type="predicted"/>
<reference evidence="3" key="1">
    <citation type="journal article" date="2023" name="Plant J.">
        <title>Genome sequences and population genomics provide insights into the demographic history, inbreeding, and mutation load of two 'living fossil' tree species of Dipteronia.</title>
        <authorList>
            <person name="Feng Y."/>
            <person name="Comes H.P."/>
            <person name="Chen J."/>
            <person name="Zhu S."/>
            <person name="Lu R."/>
            <person name="Zhang X."/>
            <person name="Li P."/>
            <person name="Qiu J."/>
            <person name="Olsen K.M."/>
            <person name="Qiu Y."/>
        </authorList>
    </citation>
    <scope>NUCLEOTIDE SEQUENCE</scope>
    <source>
        <strain evidence="3">KIB01</strain>
    </source>
</reference>
<evidence type="ECO:0000313" key="4">
    <source>
        <dbReference type="Proteomes" id="UP001280121"/>
    </source>
</evidence>
<dbReference type="GO" id="GO:0004523">
    <property type="term" value="F:RNA-DNA hybrid ribonuclease activity"/>
    <property type="evidence" value="ECO:0007669"/>
    <property type="project" value="InterPro"/>
</dbReference>
<organism evidence="3 4">
    <name type="scientific">Dipteronia dyeriana</name>
    <dbReference type="NCBI Taxonomy" id="168575"/>
    <lineage>
        <taxon>Eukaryota</taxon>
        <taxon>Viridiplantae</taxon>
        <taxon>Streptophyta</taxon>
        <taxon>Embryophyta</taxon>
        <taxon>Tracheophyta</taxon>
        <taxon>Spermatophyta</taxon>
        <taxon>Magnoliopsida</taxon>
        <taxon>eudicotyledons</taxon>
        <taxon>Gunneridae</taxon>
        <taxon>Pentapetalae</taxon>
        <taxon>rosids</taxon>
        <taxon>malvids</taxon>
        <taxon>Sapindales</taxon>
        <taxon>Sapindaceae</taxon>
        <taxon>Hippocastanoideae</taxon>
        <taxon>Acereae</taxon>
        <taxon>Dipteronia</taxon>
    </lineage>
</organism>
<accession>A0AAE0CNJ0</accession>
<dbReference type="InterPro" id="IPR002156">
    <property type="entry name" value="RNaseH_domain"/>
</dbReference>
<keyword evidence="1" id="KW-1133">Transmembrane helix</keyword>
<feature type="transmembrane region" description="Helical" evidence="1">
    <location>
        <begin position="51"/>
        <end position="73"/>
    </location>
</feature>
<comment type="caution">
    <text evidence="3">The sequence shown here is derived from an EMBL/GenBank/DDBJ whole genome shotgun (WGS) entry which is preliminary data.</text>
</comment>
<keyword evidence="1" id="KW-0472">Membrane</keyword>
<evidence type="ECO:0000313" key="3">
    <source>
        <dbReference type="EMBL" id="KAK2657088.1"/>
    </source>
</evidence>
<evidence type="ECO:0000256" key="1">
    <source>
        <dbReference type="SAM" id="Phobius"/>
    </source>
</evidence>
<dbReference type="GO" id="GO:0003676">
    <property type="term" value="F:nucleic acid binding"/>
    <property type="evidence" value="ECO:0007669"/>
    <property type="project" value="InterPro"/>
</dbReference>
<dbReference type="Pfam" id="PF13456">
    <property type="entry name" value="RVT_3"/>
    <property type="match status" value="1"/>
</dbReference>
<evidence type="ECO:0000259" key="2">
    <source>
        <dbReference type="Pfam" id="PF13456"/>
    </source>
</evidence>
<protein>
    <recommendedName>
        <fullName evidence="2">RNase H type-1 domain-containing protein</fullName>
    </recommendedName>
</protein>
<dbReference type="Proteomes" id="UP001280121">
    <property type="component" value="Unassembled WGS sequence"/>
</dbReference>
<feature type="domain" description="RNase H type-1" evidence="2">
    <location>
        <begin position="13"/>
        <end position="86"/>
    </location>
</feature>
<dbReference type="AlphaFoldDB" id="A0AAE0CNJ0"/>
<name>A0AAE0CNJ0_9ROSI</name>
<keyword evidence="1" id="KW-0812">Transmembrane</keyword>
<dbReference type="PANTHER" id="PTHR47074:SF79">
    <property type="entry name" value="PUTATIVE-RELATED"/>
    <property type="match status" value="1"/>
</dbReference>
<feature type="transmembrane region" description="Helical" evidence="1">
    <location>
        <begin position="6"/>
        <end position="30"/>
    </location>
</feature>
<dbReference type="InterPro" id="IPR052929">
    <property type="entry name" value="RNase_H-like_EbsB-rel"/>
</dbReference>